<dbReference type="Gene3D" id="3.40.50.12230">
    <property type="match status" value="1"/>
</dbReference>
<dbReference type="GO" id="GO:0005829">
    <property type="term" value="C:cytosol"/>
    <property type="evidence" value="ECO:0007669"/>
    <property type="project" value="TreeGrafter"/>
</dbReference>
<evidence type="ECO:0000256" key="6">
    <source>
        <dbReference type="SAM" id="MobiDB-lite"/>
    </source>
</evidence>
<dbReference type="GO" id="GO:0004479">
    <property type="term" value="F:methionyl-tRNA formyltransferase activity"/>
    <property type="evidence" value="ECO:0007669"/>
    <property type="project" value="UniProtKB-UniRule"/>
</dbReference>
<gene>
    <name evidence="5 9" type="primary">fmt</name>
    <name evidence="9" type="ORF">COV10_02705</name>
</gene>
<dbReference type="InterPro" id="IPR036477">
    <property type="entry name" value="Formyl_transf_N_sf"/>
</dbReference>
<feature type="binding site" evidence="5">
    <location>
        <begin position="122"/>
        <end position="125"/>
    </location>
    <ligand>
        <name>(6S)-5,6,7,8-tetrahydrofolate</name>
        <dbReference type="ChEBI" id="CHEBI:57453"/>
    </ligand>
</feature>
<reference evidence="9 10" key="1">
    <citation type="submission" date="2017-09" db="EMBL/GenBank/DDBJ databases">
        <title>Depth-based differentiation of microbial function through sediment-hosted aquifers and enrichment of novel symbionts in the deep terrestrial subsurface.</title>
        <authorList>
            <person name="Probst A.J."/>
            <person name="Ladd B."/>
            <person name="Jarett J.K."/>
            <person name="Geller-Mcgrath D.E."/>
            <person name="Sieber C.M."/>
            <person name="Emerson J.B."/>
            <person name="Anantharaman K."/>
            <person name="Thomas B.C."/>
            <person name="Malmstrom R."/>
            <person name="Stieglmeier M."/>
            <person name="Klingl A."/>
            <person name="Woyke T."/>
            <person name="Ryan C.M."/>
            <person name="Banfield J.F."/>
        </authorList>
    </citation>
    <scope>NUCLEOTIDE SEQUENCE [LARGE SCALE GENOMIC DNA]</scope>
    <source>
        <strain evidence="9">CG10_big_fil_rev_8_21_14_0_10_51_16</strain>
    </source>
</reference>
<dbReference type="CDD" id="cd08646">
    <property type="entry name" value="FMT_core_Met-tRNA-FMT_N"/>
    <property type="match status" value="1"/>
</dbReference>
<dbReference type="Proteomes" id="UP000228767">
    <property type="component" value="Unassembled WGS sequence"/>
</dbReference>
<evidence type="ECO:0000256" key="5">
    <source>
        <dbReference type="HAMAP-Rule" id="MF_00182"/>
    </source>
</evidence>
<dbReference type="SUPFAM" id="SSF53328">
    <property type="entry name" value="Formyltransferase"/>
    <property type="match status" value="1"/>
</dbReference>
<dbReference type="InterPro" id="IPR001555">
    <property type="entry name" value="GART_AS"/>
</dbReference>
<dbReference type="HAMAP" id="MF_00182">
    <property type="entry name" value="Formyl_trans"/>
    <property type="match status" value="1"/>
</dbReference>
<dbReference type="InterPro" id="IPR041711">
    <property type="entry name" value="Met-tRNA-FMT_N"/>
</dbReference>
<keyword evidence="4 5" id="KW-0648">Protein biosynthesis</keyword>
<feature type="region of interest" description="Disordered" evidence="6">
    <location>
        <begin position="245"/>
        <end position="265"/>
    </location>
</feature>
<dbReference type="PANTHER" id="PTHR11138:SF5">
    <property type="entry name" value="METHIONYL-TRNA FORMYLTRANSFERASE, MITOCHONDRIAL"/>
    <property type="match status" value="1"/>
</dbReference>
<name>A0A2H0REA5_9BACT</name>
<sequence length="330" mass="36500">MIQDSRLKTQDSRNVKIVFFGTSPVAVGVLDALKADGYLPALIVTTPDAPAGRKLALKPPPAKLWALANDIPLLQPTKLNSELNYKLQTKNYQLFLVASYGKLIPKKLLGIPKHGTLNVHPSLLPKYRGPSPIQSAILNGDSETGVTIMLMDEKMDEGPILAEERVALNGTEVNEELELKLSTLGGHLLARVIPDWLASRVEPRPQDHAQATYTHKFNKANGLIDPHLLSLPSYGILQNSVGGIESESERELRETTPPKSDSTAAEAAERMVRAFNPSPGTYTIITTKRGKQMRVKILSASIRDDRLLPLRVIPEGKRETSWEEFVWRVR</sequence>
<comment type="similarity">
    <text evidence="1 5">Belongs to the Fmt family.</text>
</comment>
<dbReference type="AlphaFoldDB" id="A0A2H0REA5"/>
<dbReference type="Pfam" id="PF02911">
    <property type="entry name" value="Formyl_trans_C"/>
    <property type="match status" value="1"/>
</dbReference>
<evidence type="ECO:0000256" key="1">
    <source>
        <dbReference type="ARBA" id="ARBA00010699"/>
    </source>
</evidence>
<dbReference type="InterPro" id="IPR005794">
    <property type="entry name" value="Fmt"/>
</dbReference>
<feature type="domain" description="Formyl transferase N-terminal" evidence="7">
    <location>
        <begin position="16"/>
        <end position="193"/>
    </location>
</feature>
<dbReference type="EMBL" id="PCYI01000019">
    <property type="protein sequence ID" value="PIR44770.1"/>
    <property type="molecule type" value="Genomic_DNA"/>
</dbReference>
<dbReference type="PANTHER" id="PTHR11138">
    <property type="entry name" value="METHIONYL-TRNA FORMYLTRANSFERASE"/>
    <property type="match status" value="1"/>
</dbReference>
<evidence type="ECO:0000256" key="2">
    <source>
        <dbReference type="ARBA" id="ARBA00012261"/>
    </source>
</evidence>
<evidence type="ECO:0000256" key="3">
    <source>
        <dbReference type="ARBA" id="ARBA00022679"/>
    </source>
</evidence>
<comment type="function">
    <text evidence="5">Attaches a formyl group to the free amino group of methionyl-tRNA(fMet). The formyl group appears to play a dual role in the initiator identity of N-formylmethionyl-tRNA by promoting its recognition by IF2 and preventing the misappropriation of this tRNA by the elongation apparatus.</text>
</comment>
<comment type="caution">
    <text evidence="9">The sequence shown here is derived from an EMBL/GenBank/DDBJ whole genome shotgun (WGS) entry which is preliminary data.</text>
</comment>
<dbReference type="SUPFAM" id="SSF50486">
    <property type="entry name" value="FMT C-terminal domain-like"/>
    <property type="match status" value="1"/>
</dbReference>
<feature type="compositionally biased region" description="Basic and acidic residues" evidence="6">
    <location>
        <begin position="247"/>
        <end position="256"/>
    </location>
</feature>
<evidence type="ECO:0000259" key="8">
    <source>
        <dbReference type="Pfam" id="PF02911"/>
    </source>
</evidence>
<dbReference type="InterPro" id="IPR002376">
    <property type="entry name" value="Formyl_transf_N"/>
</dbReference>
<evidence type="ECO:0000313" key="10">
    <source>
        <dbReference type="Proteomes" id="UP000228767"/>
    </source>
</evidence>
<proteinExistence type="inferred from homology"/>
<dbReference type="Pfam" id="PF00551">
    <property type="entry name" value="Formyl_trans_N"/>
    <property type="match status" value="1"/>
</dbReference>
<organism evidence="9 10">
    <name type="scientific">Candidatus Vogelbacteria bacterium CG10_big_fil_rev_8_21_14_0_10_51_16</name>
    <dbReference type="NCBI Taxonomy" id="1975045"/>
    <lineage>
        <taxon>Bacteria</taxon>
        <taxon>Candidatus Vogeliibacteriota</taxon>
    </lineage>
</organism>
<dbReference type="NCBIfam" id="TIGR00460">
    <property type="entry name" value="fmt"/>
    <property type="match status" value="1"/>
</dbReference>
<feature type="domain" description="Formyl transferase C-terminal" evidence="8">
    <location>
        <begin position="264"/>
        <end position="305"/>
    </location>
</feature>
<dbReference type="InterPro" id="IPR005793">
    <property type="entry name" value="Formyl_trans_C"/>
</dbReference>
<dbReference type="EC" id="2.1.2.9" evidence="2 5"/>
<keyword evidence="3 5" id="KW-0808">Transferase</keyword>
<evidence type="ECO:0000256" key="4">
    <source>
        <dbReference type="ARBA" id="ARBA00022917"/>
    </source>
</evidence>
<evidence type="ECO:0000313" key="9">
    <source>
        <dbReference type="EMBL" id="PIR44770.1"/>
    </source>
</evidence>
<dbReference type="InterPro" id="IPR011034">
    <property type="entry name" value="Formyl_transferase-like_C_sf"/>
</dbReference>
<dbReference type="PROSITE" id="PS00373">
    <property type="entry name" value="GART"/>
    <property type="match status" value="1"/>
</dbReference>
<evidence type="ECO:0000259" key="7">
    <source>
        <dbReference type="Pfam" id="PF00551"/>
    </source>
</evidence>
<accession>A0A2H0REA5</accession>
<protein>
    <recommendedName>
        <fullName evidence="2 5">Methionyl-tRNA formyltransferase</fullName>
        <ecNumber evidence="2 5">2.1.2.9</ecNumber>
    </recommendedName>
</protein>
<comment type="catalytic activity">
    <reaction evidence="5">
        <text>L-methionyl-tRNA(fMet) + (6R)-10-formyltetrahydrofolate = N-formyl-L-methionyl-tRNA(fMet) + (6S)-5,6,7,8-tetrahydrofolate + H(+)</text>
        <dbReference type="Rhea" id="RHEA:24380"/>
        <dbReference type="Rhea" id="RHEA-COMP:9952"/>
        <dbReference type="Rhea" id="RHEA-COMP:9953"/>
        <dbReference type="ChEBI" id="CHEBI:15378"/>
        <dbReference type="ChEBI" id="CHEBI:57453"/>
        <dbReference type="ChEBI" id="CHEBI:78530"/>
        <dbReference type="ChEBI" id="CHEBI:78844"/>
        <dbReference type="ChEBI" id="CHEBI:195366"/>
        <dbReference type="EC" id="2.1.2.9"/>
    </reaction>
</comment>